<dbReference type="CDD" id="cd00844">
    <property type="entry name" value="MPP_Dbr1_N"/>
    <property type="match status" value="1"/>
</dbReference>
<dbReference type="InterPro" id="IPR041816">
    <property type="entry name" value="Dbr1_N"/>
</dbReference>
<evidence type="ECO:0000313" key="15">
    <source>
        <dbReference type="EMBL" id="KIV93724.1"/>
    </source>
</evidence>
<evidence type="ECO:0000256" key="1">
    <source>
        <dbReference type="ARBA" id="ARBA00001936"/>
    </source>
</evidence>
<protein>
    <recommendedName>
        <fullName evidence="14">Lariat debranching enzyme C-terminal domain-containing protein</fullName>
    </recommendedName>
</protein>
<dbReference type="InterPro" id="IPR007708">
    <property type="entry name" value="DBR1_C"/>
</dbReference>
<evidence type="ECO:0000256" key="9">
    <source>
        <dbReference type="ARBA" id="ARBA00022833"/>
    </source>
</evidence>
<dbReference type="PANTHER" id="PTHR12849:SF0">
    <property type="entry name" value="LARIAT DEBRANCHING ENZYME"/>
    <property type="match status" value="1"/>
</dbReference>
<keyword evidence="11" id="KW-0464">Manganese</keyword>
<dbReference type="STRING" id="212818.A0A0D1ZII7"/>
<feature type="compositionally biased region" description="Basic residues" evidence="13">
    <location>
        <begin position="779"/>
        <end position="796"/>
    </location>
</feature>
<dbReference type="GO" id="GO:0005634">
    <property type="term" value="C:nucleus"/>
    <property type="evidence" value="ECO:0007669"/>
    <property type="project" value="UniProtKB-SubCell"/>
</dbReference>
<dbReference type="GO" id="GO:0046872">
    <property type="term" value="F:metal ion binding"/>
    <property type="evidence" value="ECO:0007669"/>
    <property type="project" value="UniProtKB-KW"/>
</dbReference>
<comment type="similarity">
    <text evidence="5">Belongs to the lariat debranching enzyme family.</text>
</comment>
<dbReference type="GO" id="GO:0000398">
    <property type="term" value="P:mRNA splicing, via spliceosome"/>
    <property type="evidence" value="ECO:0007669"/>
    <property type="project" value="TreeGrafter"/>
</dbReference>
<feature type="region of interest" description="Disordered" evidence="13">
    <location>
        <begin position="354"/>
        <end position="546"/>
    </location>
</feature>
<evidence type="ECO:0000256" key="13">
    <source>
        <dbReference type="SAM" id="MobiDB-lite"/>
    </source>
</evidence>
<dbReference type="GeneID" id="27322764"/>
<gene>
    <name evidence="15" type="ORF">PV10_04919</name>
</gene>
<evidence type="ECO:0000256" key="5">
    <source>
        <dbReference type="ARBA" id="ARBA00006045"/>
    </source>
</evidence>
<keyword evidence="8" id="KW-0378">Hydrolase</keyword>
<evidence type="ECO:0000256" key="3">
    <source>
        <dbReference type="ARBA" id="ARBA00001954"/>
    </source>
</evidence>
<evidence type="ECO:0000256" key="4">
    <source>
        <dbReference type="ARBA" id="ARBA00004123"/>
    </source>
</evidence>
<dbReference type="OrthoDB" id="407609at2759"/>
<dbReference type="VEuPathDB" id="FungiDB:PV10_04919"/>
<dbReference type="Pfam" id="PF00149">
    <property type="entry name" value="Metallophos"/>
    <property type="match status" value="1"/>
</dbReference>
<keyword evidence="6" id="KW-0507">mRNA processing</keyword>
<feature type="compositionally biased region" description="Polar residues" evidence="13">
    <location>
        <begin position="445"/>
        <end position="471"/>
    </location>
</feature>
<dbReference type="InterPro" id="IPR004843">
    <property type="entry name" value="Calcineurin-like_PHP"/>
</dbReference>
<evidence type="ECO:0000256" key="10">
    <source>
        <dbReference type="ARBA" id="ARBA00023004"/>
    </source>
</evidence>
<dbReference type="SUPFAM" id="SSF56300">
    <property type="entry name" value="Metallo-dependent phosphatases"/>
    <property type="match status" value="1"/>
</dbReference>
<dbReference type="RefSeq" id="XP_016225298.1">
    <property type="nucleotide sequence ID" value="XM_016369510.1"/>
</dbReference>
<comment type="cofactor">
    <cofactor evidence="3">
        <name>Fe(2+)</name>
        <dbReference type="ChEBI" id="CHEBI:29033"/>
    </cofactor>
</comment>
<reference evidence="15 16" key="1">
    <citation type="submission" date="2015-01" db="EMBL/GenBank/DDBJ databases">
        <title>The Genome Sequence of Exophiala mesophila CBS40295.</title>
        <authorList>
            <consortium name="The Broad Institute Genomics Platform"/>
            <person name="Cuomo C."/>
            <person name="de Hoog S."/>
            <person name="Gorbushina A."/>
            <person name="Stielow B."/>
            <person name="Teixiera M."/>
            <person name="Abouelleil A."/>
            <person name="Chapman S.B."/>
            <person name="Priest M."/>
            <person name="Young S.K."/>
            <person name="Wortman J."/>
            <person name="Nusbaum C."/>
            <person name="Birren B."/>
        </authorList>
    </citation>
    <scope>NUCLEOTIDE SEQUENCE [LARGE SCALE GENOMIC DNA]</scope>
    <source>
        <strain evidence="15 16">CBS 40295</strain>
    </source>
</reference>
<comment type="cofactor">
    <cofactor evidence="1">
        <name>Mn(2+)</name>
        <dbReference type="ChEBI" id="CHEBI:29035"/>
    </cofactor>
</comment>
<feature type="compositionally biased region" description="Polar residues" evidence="13">
    <location>
        <begin position="256"/>
        <end position="270"/>
    </location>
</feature>
<dbReference type="EMBL" id="KN847522">
    <property type="protein sequence ID" value="KIV93724.1"/>
    <property type="molecule type" value="Genomic_DNA"/>
</dbReference>
<dbReference type="PANTHER" id="PTHR12849">
    <property type="entry name" value="RNA LARIAT DEBRANCHING ENZYME"/>
    <property type="match status" value="1"/>
</dbReference>
<evidence type="ECO:0000256" key="8">
    <source>
        <dbReference type="ARBA" id="ARBA00022801"/>
    </source>
</evidence>
<feature type="region of interest" description="Disordered" evidence="13">
    <location>
        <begin position="729"/>
        <end position="796"/>
    </location>
</feature>
<feature type="domain" description="Lariat debranching enzyme C-terminal" evidence="14">
    <location>
        <begin position="571"/>
        <end position="723"/>
    </location>
</feature>
<dbReference type="OMA" id="GIDDPLC"/>
<dbReference type="Pfam" id="PF05011">
    <property type="entry name" value="DBR1"/>
    <property type="match status" value="1"/>
</dbReference>
<keyword evidence="16" id="KW-1185">Reference proteome</keyword>
<dbReference type="AlphaFoldDB" id="A0A0D1ZII7"/>
<keyword evidence="10" id="KW-0408">Iron</keyword>
<evidence type="ECO:0000259" key="14">
    <source>
        <dbReference type="SMART" id="SM01124"/>
    </source>
</evidence>
<feature type="compositionally biased region" description="Basic and acidic residues" evidence="13">
    <location>
        <begin position="740"/>
        <end position="758"/>
    </location>
</feature>
<evidence type="ECO:0000256" key="7">
    <source>
        <dbReference type="ARBA" id="ARBA00022723"/>
    </source>
</evidence>
<evidence type="ECO:0000313" key="16">
    <source>
        <dbReference type="Proteomes" id="UP000054302"/>
    </source>
</evidence>
<keyword evidence="9" id="KW-0862">Zinc</keyword>
<evidence type="ECO:0000256" key="6">
    <source>
        <dbReference type="ARBA" id="ARBA00022664"/>
    </source>
</evidence>
<feature type="compositionally biased region" description="Basic and acidic residues" evidence="13">
    <location>
        <begin position="432"/>
        <end position="441"/>
    </location>
</feature>
<dbReference type="InterPro" id="IPR029052">
    <property type="entry name" value="Metallo-depent_PP-like"/>
</dbReference>
<dbReference type="GO" id="GO:0008419">
    <property type="term" value="F:RNA lariat debranching enzyme activity"/>
    <property type="evidence" value="ECO:0007669"/>
    <property type="project" value="TreeGrafter"/>
</dbReference>
<dbReference type="SMART" id="SM01124">
    <property type="entry name" value="DBR1"/>
    <property type="match status" value="1"/>
</dbReference>
<evidence type="ECO:0000256" key="11">
    <source>
        <dbReference type="ARBA" id="ARBA00023211"/>
    </source>
</evidence>
<organism evidence="15 16">
    <name type="scientific">Exophiala mesophila</name>
    <name type="common">Black yeast-like fungus</name>
    <dbReference type="NCBI Taxonomy" id="212818"/>
    <lineage>
        <taxon>Eukaryota</taxon>
        <taxon>Fungi</taxon>
        <taxon>Dikarya</taxon>
        <taxon>Ascomycota</taxon>
        <taxon>Pezizomycotina</taxon>
        <taxon>Eurotiomycetes</taxon>
        <taxon>Chaetothyriomycetidae</taxon>
        <taxon>Chaetothyriales</taxon>
        <taxon>Herpotrichiellaceae</taxon>
        <taxon>Exophiala</taxon>
    </lineage>
</organism>
<accession>A0A0D1ZII7</accession>
<sequence length="796" mass="88240">MSDESQSDNRMVRLAIEGCGHGTLHAIYASVTESCRIKGWDGVDLLIIGGDFQAVRNQHDLNVTSMPHKYRRMADFHEYYSGARVAPYLTVFIGGNHEASNHLFELYYGGWVAPNIYYLGAANVLRFGPLRIGGLSGIWKPYDYNKPHFERLPYSERDIGSIYHVRSVDVRKLLAVRSQIDIGLSHDWPQGIEMLGDHQWLFRSKPGFQTDSISGRLGSVAAKYCLEYLRPPYWFSAHLHTKYVAIMHHDKYQPPGASTSVENKSFSKNSVPKHDTGNIDQSRDQNEISAWQQFGVGAQRAEAEENGQILRERESRRFEEAQTGVHRGPQYVFEETFKQVVSSDDLARNVISTTTNQVDHDQQDLGKSSTVSQLDGCVSSRPSKKQRLHSPDPQGNDQGTLNTSSAGNNPPQATANPDAIDIEMSDDEEEVDHPPIMEKAVEPSGGSSQARDEPTIQTPAVDQNKAMNDNSYESEDGGVELNSKASSSAPVPTAGVPLEHQDSPLASPAFEDSEPLSQVKALEQPVDAVKDVDANTNAKPESQVSEEMRAQLAALSGTFSQREQVTTSPALPHPETITNKTTHFLALGKCEPFQEFLQLLEVKSITEPEGPSSLVRPLKLSYDPEWLAIQRAFASELSLGGHPNHRAPPHRGDTYYRDEIHRESEWINEHVVKADKLDVPLNFTITSPVYDPDLHVQQHEMPREVSNPQTQAYCDLIGIENKFDISEEERDARIQQGPRPSDDDRGGARDRRDGDGHRGRGGGGYGGRGRGGFGFGHRGGGRGRGRGGGRGRGRYH</sequence>
<evidence type="ECO:0000256" key="2">
    <source>
        <dbReference type="ARBA" id="ARBA00001947"/>
    </source>
</evidence>
<feature type="compositionally biased region" description="Gly residues" evidence="13">
    <location>
        <begin position="761"/>
        <end position="778"/>
    </location>
</feature>
<name>A0A0D1ZII7_EXOME</name>
<dbReference type="HOGENOM" id="CLU_005893_3_0_1"/>
<comment type="subcellular location">
    <subcellularLocation>
        <location evidence="4">Nucleus</location>
    </subcellularLocation>
</comment>
<feature type="compositionally biased region" description="Acidic residues" evidence="13">
    <location>
        <begin position="420"/>
        <end position="431"/>
    </location>
</feature>
<dbReference type="Proteomes" id="UP000054302">
    <property type="component" value="Unassembled WGS sequence"/>
</dbReference>
<comment type="cofactor">
    <cofactor evidence="2">
        <name>Zn(2+)</name>
        <dbReference type="ChEBI" id="CHEBI:29105"/>
    </cofactor>
</comment>
<feature type="compositionally biased region" description="Polar residues" evidence="13">
    <location>
        <begin position="393"/>
        <end position="415"/>
    </location>
</feature>
<feature type="compositionally biased region" description="Polar residues" evidence="13">
    <location>
        <begin position="534"/>
        <end position="545"/>
    </location>
</feature>
<keyword evidence="7" id="KW-0479">Metal-binding</keyword>
<proteinExistence type="inferred from homology"/>
<feature type="region of interest" description="Disordered" evidence="13">
    <location>
        <begin position="256"/>
        <end position="281"/>
    </location>
</feature>
<keyword evidence="12" id="KW-0539">Nucleus</keyword>
<evidence type="ECO:0000256" key="12">
    <source>
        <dbReference type="ARBA" id="ARBA00023242"/>
    </source>
</evidence>
<feature type="compositionally biased region" description="Basic and acidic residues" evidence="13">
    <location>
        <begin position="272"/>
        <end position="281"/>
    </location>
</feature>